<evidence type="ECO:0000313" key="1">
    <source>
        <dbReference type="EMBL" id="SDG66857.1"/>
    </source>
</evidence>
<evidence type="ECO:0000313" key="2">
    <source>
        <dbReference type="Proteomes" id="UP000198656"/>
    </source>
</evidence>
<dbReference type="OrthoDB" id="3035462at2"/>
<dbReference type="STRING" id="1121419.SAMN05443529_10525"/>
<gene>
    <name evidence="1" type="ORF">SAMN05443529_10525</name>
</gene>
<name>A0A1G7W4G2_9FIRM</name>
<organism evidence="1 2">
    <name type="scientific">Desulfosporosinus hippei DSM 8344</name>
    <dbReference type="NCBI Taxonomy" id="1121419"/>
    <lineage>
        <taxon>Bacteria</taxon>
        <taxon>Bacillati</taxon>
        <taxon>Bacillota</taxon>
        <taxon>Clostridia</taxon>
        <taxon>Eubacteriales</taxon>
        <taxon>Desulfitobacteriaceae</taxon>
        <taxon>Desulfosporosinus</taxon>
    </lineage>
</organism>
<dbReference type="AlphaFoldDB" id="A0A1G7W4G2"/>
<keyword evidence="2" id="KW-1185">Reference proteome</keyword>
<proteinExistence type="predicted"/>
<accession>A0A1G7W4G2</accession>
<protein>
    <submittedName>
        <fullName evidence="1">Uncharacterized protein</fullName>
    </submittedName>
</protein>
<dbReference type="RefSeq" id="WP_092331119.1">
    <property type="nucleotide sequence ID" value="NZ_FNCP01000005.1"/>
</dbReference>
<dbReference type="Proteomes" id="UP000198656">
    <property type="component" value="Unassembled WGS sequence"/>
</dbReference>
<sequence length="100" mass="11356">MEYYNDLESESHLQKKAADVLAGTAFNDLFPAEFMRQYTEFKSIEELLASGGFVINSEEDYDSIPDKEIDAHIAKTTQFKSWREMLTNAIQAAALLKISN</sequence>
<reference evidence="2" key="1">
    <citation type="submission" date="2016-10" db="EMBL/GenBank/DDBJ databases">
        <authorList>
            <person name="Varghese N."/>
            <person name="Submissions S."/>
        </authorList>
    </citation>
    <scope>NUCLEOTIDE SEQUENCE [LARGE SCALE GENOMIC DNA]</scope>
    <source>
        <strain evidence="2">DSM 8344</strain>
    </source>
</reference>
<dbReference type="EMBL" id="FNCP01000005">
    <property type="protein sequence ID" value="SDG66857.1"/>
    <property type="molecule type" value="Genomic_DNA"/>
</dbReference>